<evidence type="ECO:0000256" key="1">
    <source>
        <dbReference type="SAM" id="MobiDB-lite"/>
    </source>
</evidence>
<dbReference type="EMBL" id="VXIS01000031">
    <property type="protein sequence ID" value="KAA8911868.1"/>
    <property type="molecule type" value="Genomic_DNA"/>
</dbReference>
<dbReference type="OrthoDB" id="5541877at2759"/>
<keyword evidence="2" id="KW-0812">Transmembrane</keyword>
<feature type="region of interest" description="Disordered" evidence="1">
    <location>
        <begin position="1"/>
        <end position="21"/>
    </location>
</feature>
<dbReference type="InParanoid" id="A0A5J5F5G2"/>
<feature type="transmembrane region" description="Helical" evidence="2">
    <location>
        <begin position="369"/>
        <end position="386"/>
    </location>
</feature>
<feature type="transmembrane region" description="Helical" evidence="2">
    <location>
        <begin position="112"/>
        <end position="131"/>
    </location>
</feature>
<feature type="transmembrane region" description="Helical" evidence="2">
    <location>
        <begin position="259"/>
        <end position="277"/>
    </location>
</feature>
<evidence type="ECO:0000313" key="4">
    <source>
        <dbReference type="Proteomes" id="UP000326924"/>
    </source>
</evidence>
<dbReference type="PANTHER" id="PTHR40467">
    <property type="match status" value="1"/>
</dbReference>
<name>A0A5J5F5G2_9PEZI</name>
<feature type="transmembrane region" description="Helical" evidence="2">
    <location>
        <begin position="463"/>
        <end position="481"/>
    </location>
</feature>
<feature type="compositionally biased region" description="Polar residues" evidence="1">
    <location>
        <begin position="1"/>
        <end position="15"/>
    </location>
</feature>
<reference evidence="3 4" key="1">
    <citation type="submission" date="2019-09" db="EMBL/GenBank/DDBJ databases">
        <title>Draft genome of the ectomycorrhizal ascomycete Sphaerosporella brunnea.</title>
        <authorList>
            <consortium name="DOE Joint Genome Institute"/>
            <person name="Benucci G.M."/>
            <person name="Marozzi G."/>
            <person name="Antonielli L."/>
            <person name="Sanchez S."/>
            <person name="Marco P."/>
            <person name="Wang X."/>
            <person name="Falini L.B."/>
            <person name="Barry K."/>
            <person name="Haridas S."/>
            <person name="Lipzen A."/>
            <person name="Labutti K."/>
            <person name="Grigoriev I.V."/>
            <person name="Murat C."/>
            <person name="Martin F."/>
            <person name="Albertini E."/>
            <person name="Donnini D."/>
            <person name="Bonito G."/>
        </authorList>
    </citation>
    <scope>NUCLEOTIDE SEQUENCE [LARGE SCALE GENOMIC DNA]</scope>
    <source>
        <strain evidence="3 4">Sb_GMNB300</strain>
    </source>
</reference>
<dbReference type="AlphaFoldDB" id="A0A5J5F5G2"/>
<feature type="transmembrane region" description="Helical" evidence="2">
    <location>
        <begin position="219"/>
        <end position="238"/>
    </location>
</feature>
<accession>A0A5J5F5G2</accession>
<proteinExistence type="predicted"/>
<organism evidence="3 4">
    <name type="scientific">Sphaerosporella brunnea</name>
    <dbReference type="NCBI Taxonomy" id="1250544"/>
    <lineage>
        <taxon>Eukaryota</taxon>
        <taxon>Fungi</taxon>
        <taxon>Dikarya</taxon>
        <taxon>Ascomycota</taxon>
        <taxon>Pezizomycotina</taxon>
        <taxon>Pezizomycetes</taxon>
        <taxon>Pezizales</taxon>
        <taxon>Pyronemataceae</taxon>
        <taxon>Sphaerosporella</taxon>
    </lineage>
</organism>
<keyword evidence="2" id="KW-1133">Transmembrane helix</keyword>
<keyword evidence="2" id="KW-0472">Membrane</keyword>
<feature type="transmembrane region" description="Helical" evidence="2">
    <location>
        <begin position="289"/>
        <end position="310"/>
    </location>
</feature>
<evidence type="ECO:0000313" key="3">
    <source>
        <dbReference type="EMBL" id="KAA8911868.1"/>
    </source>
</evidence>
<dbReference type="PANTHER" id="PTHR40467:SF1">
    <property type="match status" value="1"/>
</dbReference>
<feature type="transmembrane region" description="Helical" evidence="2">
    <location>
        <begin position="512"/>
        <end position="536"/>
    </location>
</feature>
<feature type="transmembrane region" description="Helical" evidence="2">
    <location>
        <begin position="556"/>
        <end position="577"/>
    </location>
</feature>
<sequence length="628" mass="72600">MPSSFFAFQQGSDTRSLPPPDAESLRYGRFRAFSPAHKNSVNNLFSLFAGELEPEQRFSAGYGSINIATGYEGDENVDDNEEPDNRWWLDRELISPRRKVVQRMVGRWWRRWAVLVMLPAVISIIWCMIPFPTYPLPGGDKNVLFSRSVHTGKAVTSAESSAWPHLGDAIHNVFDFGLLWDMIKSWYHSIRDSVPSWPLPGDQDTPTPGHGSSQVAMNFWFFLFVYYGFYNLVGLLWITKIFNMYSLNWWPPTLGFPPTFTFFNCLPLACGALLYHFLPGPIIHQNLTWIFLTFATMCTPLLIAFLVLLFERRRHHLGVSRGLTETQLLFSPSSPARGRYLSASRGRSRFRWAQGDGSWFFLPRSYRRFLWFCLALLLSLIGFVLGEAYAELYLRTLPHTSLETVMYVWGWIATIHILDITTGWILGAKVGSYPLCFCFKLFFALTYQTYVRALYARLRSPSQFAYLQLLSSSIVVIWSPLTMTDIFHRSLIWLNLNGQDYDEWKKTVGRSFYIRGLAESVSMVAWLGWVIVLHYGWNTKVYPYFSFKDKTDPYTFSLTFWASLATWGCELVAGWIVRRIMKYAFGFHVTNEAVRDFCAFPELLPACMAVSLHVLQNMLFSIVRLRFY</sequence>
<protein>
    <submittedName>
        <fullName evidence="3">Uncharacterized protein</fullName>
    </submittedName>
</protein>
<evidence type="ECO:0000256" key="2">
    <source>
        <dbReference type="SAM" id="Phobius"/>
    </source>
</evidence>
<feature type="transmembrane region" description="Helical" evidence="2">
    <location>
        <begin position="406"/>
        <end position="426"/>
    </location>
</feature>
<dbReference type="Proteomes" id="UP000326924">
    <property type="component" value="Unassembled WGS sequence"/>
</dbReference>
<feature type="transmembrane region" description="Helical" evidence="2">
    <location>
        <begin position="433"/>
        <end position="451"/>
    </location>
</feature>
<dbReference type="InterPro" id="IPR039966">
    <property type="entry name" value="C553.12c"/>
</dbReference>
<comment type="caution">
    <text evidence="3">The sequence shown here is derived from an EMBL/GenBank/DDBJ whole genome shotgun (WGS) entry which is preliminary data.</text>
</comment>
<gene>
    <name evidence="3" type="ORF">FN846DRAFT_381021</name>
</gene>
<keyword evidence="4" id="KW-1185">Reference proteome</keyword>